<accession>A0AA39GYF5</accession>
<reference evidence="1" key="1">
    <citation type="submission" date="2023-06" db="EMBL/GenBank/DDBJ databases">
        <title>Genomic analysis of the entomopathogenic nematode Steinernema hermaphroditum.</title>
        <authorList>
            <person name="Schwarz E.M."/>
            <person name="Heppert J.K."/>
            <person name="Baniya A."/>
            <person name="Schwartz H.T."/>
            <person name="Tan C.-H."/>
            <person name="Antoshechkin I."/>
            <person name="Sternberg P.W."/>
            <person name="Goodrich-Blair H."/>
            <person name="Dillman A.R."/>
        </authorList>
    </citation>
    <scope>NUCLEOTIDE SEQUENCE</scope>
    <source>
        <strain evidence="1">PS9179</strain>
        <tissue evidence="1">Whole animal</tissue>
    </source>
</reference>
<dbReference type="Proteomes" id="UP001175271">
    <property type="component" value="Unassembled WGS sequence"/>
</dbReference>
<comment type="caution">
    <text evidence="1">The sequence shown here is derived from an EMBL/GenBank/DDBJ whole genome shotgun (WGS) entry which is preliminary data.</text>
</comment>
<gene>
    <name evidence="1" type="ORF">QR680_001451</name>
</gene>
<dbReference type="AlphaFoldDB" id="A0AA39GYF5"/>
<organism evidence="1 2">
    <name type="scientific">Steinernema hermaphroditum</name>
    <dbReference type="NCBI Taxonomy" id="289476"/>
    <lineage>
        <taxon>Eukaryota</taxon>
        <taxon>Metazoa</taxon>
        <taxon>Ecdysozoa</taxon>
        <taxon>Nematoda</taxon>
        <taxon>Chromadorea</taxon>
        <taxon>Rhabditida</taxon>
        <taxon>Tylenchina</taxon>
        <taxon>Panagrolaimomorpha</taxon>
        <taxon>Strongyloidoidea</taxon>
        <taxon>Steinernematidae</taxon>
        <taxon>Steinernema</taxon>
    </lineage>
</organism>
<protein>
    <submittedName>
        <fullName evidence="1">Uncharacterized protein</fullName>
    </submittedName>
</protein>
<keyword evidence="2" id="KW-1185">Reference proteome</keyword>
<name>A0AA39GYF5_9BILA</name>
<dbReference type="EMBL" id="JAUCMV010000005">
    <property type="protein sequence ID" value="KAK0395826.1"/>
    <property type="molecule type" value="Genomic_DNA"/>
</dbReference>
<proteinExistence type="predicted"/>
<evidence type="ECO:0000313" key="2">
    <source>
        <dbReference type="Proteomes" id="UP001175271"/>
    </source>
</evidence>
<evidence type="ECO:0000313" key="1">
    <source>
        <dbReference type="EMBL" id="KAK0395826.1"/>
    </source>
</evidence>
<sequence>MHLPSLAYHPRHVIGGVVCDRGDGPSAQICRLAFPSSFLARCKPVPEVTGFEDQQSKQTSTVLTKWHYLYHLFIAIFPAISLSDRRSKIDNRQLHMLFGASLCSGFASNEIEPSHFATKEEAFSISYERRMRARDAHLSI</sequence>